<evidence type="ECO:0000313" key="3">
    <source>
        <dbReference type="Proteomes" id="UP001597111"/>
    </source>
</evidence>
<sequence length="136" mass="14725">MSDEFDLPTKSLRGRAVKTIERVCVIAARWSIPLFLPIGFAFFVYLIGGSIAISVGLWSPSFEFLSLSDDVYFAWLGFLSGTVICIGTGSLIGLAFLTEGEGRIHNEISILASFIGFGFGAGLLRMCHMTVLASLH</sequence>
<feature type="transmembrane region" description="Helical" evidence="1">
    <location>
        <begin position="71"/>
        <end position="97"/>
    </location>
</feature>
<proteinExistence type="predicted"/>
<dbReference type="RefSeq" id="WP_379819009.1">
    <property type="nucleotide sequence ID" value="NZ_JBHUDH010000257.1"/>
</dbReference>
<evidence type="ECO:0000313" key="2">
    <source>
        <dbReference type="EMBL" id="MFD1527778.1"/>
    </source>
</evidence>
<protein>
    <submittedName>
        <fullName evidence="2">Uncharacterized protein</fullName>
    </submittedName>
</protein>
<comment type="caution">
    <text evidence="2">The sequence shown here is derived from an EMBL/GenBank/DDBJ whole genome shotgun (WGS) entry which is preliminary data.</text>
</comment>
<reference evidence="2 3" key="1">
    <citation type="journal article" date="2019" name="Int. J. Syst. Evol. Microbiol.">
        <title>The Global Catalogue of Microorganisms (GCM) 10K type strain sequencing project: providing services to taxonomists for standard genome sequencing and annotation.</title>
        <authorList>
            <consortium name="The Broad Institute Genomics Platform"/>
            <consortium name="The Broad Institute Genome Sequencing Center for Infectious Disease"/>
            <person name="Wu L."/>
            <person name="Ma J."/>
        </authorList>
    </citation>
    <scope>NUCLEOTIDE SEQUENCE [LARGE SCALE GENOMIC DNA]</scope>
    <source>
        <strain evidence="2 3">CGMCC 1.12285</strain>
    </source>
</reference>
<dbReference type="Proteomes" id="UP001597111">
    <property type="component" value="Unassembled WGS sequence"/>
</dbReference>
<dbReference type="EMBL" id="JBHUDH010000257">
    <property type="protein sequence ID" value="MFD1527778.1"/>
    <property type="molecule type" value="Genomic_DNA"/>
</dbReference>
<gene>
    <name evidence="2" type="ORF">ACFR9S_15975</name>
</gene>
<keyword evidence="3" id="KW-1185">Reference proteome</keyword>
<keyword evidence="1" id="KW-0472">Membrane</keyword>
<organism evidence="2 3">
    <name type="scientific">Halolamina salina</name>
    <dbReference type="NCBI Taxonomy" id="1220023"/>
    <lineage>
        <taxon>Archaea</taxon>
        <taxon>Methanobacteriati</taxon>
        <taxon>Methanobacteriota</taxon>
        <taxon>Stenosarchaea group</taxon>
        <taxon>Halobacteria</taxon>
        <taxon>Halobacteriales</taxon>
        <taxon>Haloferacaceae</taxon>
    </lineage>
</organism>
<dbReference type="AlphaFoldDB" id="A0ABD6BBC6"/>
<feature type="transmembrane region" description="Helical" evidence="1">
    <location>
        <begin position="34"/>
        <end position="59"/>
    </location>
</feature>
<feature type="transmembrane region" description="Helical" evidence="1">
    <location>
        <begin position="109"/>
        <end position="135"/>
    </location>
</feature>
<keyword evidence="1" id="KW-0812">Transmembrane</keyword>
<accession>A0ABD6BBC6</accession>
<evidence type="ECO:0000256" key="1">
    <source>
        <dbReference type="SAM" id="Phobius"/>
    </source>
</evidence>
<keyword evidence="1" id="KW-1133">Transmembrane helix</keyword>
<name>A0ABD6BBC6_9EURY</name>